<keyword evidence="3" id="KW-1185">Reference proteome</keyword>
<dbReference type="AlphaFoldDB" id="A0A0J8GB96"/>
<keyword evidence="1" id="KW-0472">Membrane</keyword>
<evidence type="ECO:0000256" key="1">
    <source>
        <dbReference type="SAM" id="Phobius"/>
    </source>
</evidence>
<keyword evidence="1" id="KW-0812">Transmembrane</keyword>
<keyword evidence="1" id="KW-1133">Transmembrane helix</keyword>
<organism evidence="2 3">
    <name type="scientific">Listeria fleischmannii 1991</name>
    <dbReference type="NCBI Taxonomy" id="1430899"/>
    <lineage>
        <taxon>Bacteria</taxon>
        <taxon>Bacillati</taxon>
        <taxon>Bacillota</taxon>
        <taxon>Bacilli</taxon>
        <taxon>Bacillales</taxon>
        <taxon>Listeriaceae</taxon>
        <taxon>Listeria</taxon>
    </lineage>
</organism>
<name>A0A0J8GB96_9LIST</name>
<comment type="caution">
    <text evidence="2">The sequence shown here is derived from an EMBL/GenBank/DDBJ whole genome shotgun (WGS) entry which is preliminary data.</text>
</comment>
<feature type="transmembrane region" description="Helical" evidence="1">
    <location>
        <begin position="12"/>
        <end position="36"/>
    </location>
</feature>
<dbReference type="EMBL" id="AZHO01000034">
    <property type="protein sequence ID" value="KMT58083.1"/>
    <property type="molecule type" value="Genomic_DNA"/>
</dbReference>
<sequence>MCMTKKSTDKKLLIKISVVVVFGLLLFDAIIIWALMQ</sequence>
<evidence type="ECO:0000313" key="3">
    <source>
        <dbReference type="Proteomes" id="UP000052258"/>
    </source>
</evidence>
<accession>A0A0J8GB96</accession>
<proteinExistence type="predicted"/>
<dbReference type="Proteomes" id="UP000052258">
    <property type="component" value="Unassembled WGS sequence"/>
</dbReference>
<evidence type="ECO:0000313" key="2">
    <source>
        <dbReference type="EMBL" id="KMT58083.1"/>
    </source>
</evidence>
<dbReference type="PATRIC" id="fig|1430899.3.peg.2467"/>
<protein>
    <submittedName>
        <fullName evidence="2">Uncharacterized protein</fullName>
    </submittedName>
</protein>
<gene>
    <name evidence="2" type="ORF">X560_2416</name>
</gene>
<reference evidence="2 3" key="1">
    <citation type="journal article" date="2015" name="Genome Biol. Evol.">
        <title>Comparative Genomics of Listeria Sensu Lato: Genus-Wide Differences in Evolutionary Dynamics and the Progressive Gain of Complex, Potentially Pathogenicity-Related Traits through Lateral Gene Transfer.</title>
        <authorList>
            <person name="Chiara M."/>
            <person name="Caruso M."/>
            <person name="D'Erchia A.M."/>
            <person name="Manzari C."/>
            <person name="Fraccalvieri R."/>
            <person name="Goffredo E."/>
            <person name="Latorre L."/>
            <person name="Miccolupo A."/>
            <person name="Padalino I."/>
            <person name="Santagada G."/>
            <person name="Chiocco D."/>
            <person name="Pesole G."/>
            <person name="Horner D.S."/>
            <person name="Parisi A."/>
        </authorList>
    </citation>
    <scope>NUCLEOTIDE SEQUENCE [LARGE SCALE GENOMIC DNA]</scope>
    <source>
        <strain evidence="2 3">1991</strain>
    </source>
</reference>